<dbReference type="GO" id="GO:0006935">
    <property type="term" value="P:chemotaxis"/>
    <property type="evidence" value="ECO:0007669"/>
    <property type="project" value="UniProtKB-UniRule"/>
</dbReference>
<feature type="active site" evidence="4">
    <location>
        <position position="128"/>
    </location>
</feature>
<comment type="catalytic activity">
    <reaction evidence="3">
        <text>[protein]-L-glutamate 5-O-methyl ester + H2O = L-glutamyl-[protein] + methanol + H(+)</text>
        <dbReference type="Rhea" id="RHEA:23236"/>
        <dbReference type="Rhea" id="RHEA-COMP:10208"/>
        <dbReference type="Rhea" id="RHEA-COMP:10311"/>
        <dbReference type="ChEBI" id="CHEBI:15377"/>
        <dbReference type="ChEBI" id="CHEBI:15378"/>
        <dbReference type="ChEBI" id="CHEBI:17790"/>
        <dbReference type="ChEBI" id="CHEBI:29973"/>
        <dbReference type="ChEBI" id="CHEBI:82795"/>
        <dbReference type="EC" id="3.1.1.61"/>
    </reaction>
</comment>
<dbReference type="InterPro" id="IPR035909">
    <property type="entry name" value="CheB_C"/>
</dbReference>
<feature type="active site" evidence="4">
    <location>
        <position position="155"/>
    </location>
</feature>
<dbReference type="PANTHER" id="PTHR42872">
    <property type="entry name" value="PROTEIN-GLUTAMATE METHYLESTERASE/PROTEIN-GLUTAMINE GLUTAMINASE"/>
    <property type="match status" value="1"/>
</dbReference>
<dbReference type="EC" id="3.1.1.61" evidence="2"/>
<evidence type="ECO:0000256" key="4">
    <source>
        <dbReference type="PROSITE-ProRule" id="PRU00050"/>
    </source>
</evidence>
<proteinExistence type="predicted"/>
<dbReference type="GO" id="GO:0005737">
    <property type="term" value="C:cytoplasm"/>
    <property type="evidence" value="ECO:0007669"/>
    <property type="project" value="InterPro"/>
</dbReference>
<keyword evidence="4" id="KW-0145">Chemotaxis</keyword>
<evidence type="ECO:0000256" key="3">
    <source>
        <dbReference type="ARBA" id="ARBA00048267"/>
    </source>
</evidence>
<evidence type="ECO:0000313" key="7">
    <source>
        <dbReference type="Proteomes" id="UP000652567"/>
    </source>
</evidence>
<evidence type="ECO:0000313" key="6">
    <source>
        <dbReference type="EMBL" id="MBE8718963.1"/>
    </source>
</evidence>
<sequence length="321" mass="34508">MGVLVDALQRQQPLQHMARMAGHQVVTSLNVQTCTLSDLEQAVDAWIVDSDTPDDESLAASDDQDAVTWLLEHAAVPVILAHSHELVPGSVAYADWLRRIAERLERLRGDVNLQQANTAPYVWILAASTGGPAAVKTFLSSVAANADVAFVYVQHIDSQYGHTLLRMMSSAGHYPAFAASHGRVLQGGELLLVDAASRVELLDNGTFRDTRAEWGGDYAPAIDQVVANIARVYRERCGLIVFTGMGNDGAAGARMVRQWDGQVWVQSPSSCTSASMPEAVIDSISADFEGTPVALAEQLNRYMKAISATGHSPHESTTAAN</sequence>
<keyword evidence="1 4" id="KW-0378">Hydrolase</keyword>
<evidence type="ECO:0000256" key="1">
    <source>
        <dbReference type="ARBA" id="ARBA00022801"/>
    </source>
</evidence>
<keyword evidence="7" id="KW-1185">Reference proteome</keyword>
<evidence type="ECO:0000256" key="2">
    <source>
        <dbReference type="ARBA" id="ARBA00039140"/>
    </source>
</evidence>
<protein>
    <recommendedName>
        <fullName evidence="2">protein-glutamate methylesterase</fullName>
        <ecNumber evidence="2">3.1.1.61</ecNumber>
    </recommendedName>
</protein>
<dbReference type="PROSITE" id="PS50122">
    <property type="entry name" value="CHEB"/>
    <property type="match status" value="1"/>
</dbReference>
<feature type="active site" evidence="4">
    <location>
        <position position="248"/>
    </location>
</feature>
<dbReference type="GO" id="GO:0000156">
    <property type="term" value="F:phosphorelay response regulator activity"/>
    <property type="evidence" value="ECO:0007669"/>
    <property type="project" value="InterPro"/>
</dbReference>
<dbReference type="Pfam" id="PF01339">
    <property type="entry name" value="CheB_methylest"/>
    <property type="match status" value="1"/>
</dbReference>
<dbReference type="InterPro" id="IPR000673">
    <property type="entry name" value="Sig_transdc_resp-reg_Me-estase"/>
</dbReference>
<feature type="domain" description="CheB-type methylesterase" evidence="5">
    <location>
        <begin position="116"/>
        <end position="281"/>
    </location>
</feature>
<dbReference type="AlphaFoldDB" id="A0A928YX50"/>
<dbReference type="PANTHER" id="PTHR42872:SF6">
    <property type="entry name" value="PROTEIN-GLUTAMATE METHYLESTERASE_PROTEIN-GLUTAMINE GLUTAMINASE"/>
    <property type="match status" value="1"/>
</dbReference>
<gene>
    <name evidence="6" type="ORF">C4F51_17445</name>
</gene>
<dbReference type="EMBL" id="PRDL01000001">
    <property type="protein sequence ID" value="MBE8718963.1"/>
    <property type="molecule type" value="Genomic_DNA"/>
</dbReference>
<reference evidence="6" key="1">
    <citation type="submission" date="2018-07" db="EMBL/GenBank/DDBJ databases">
        <title>Genome assembly of strain Ka43.</title>
        <authorList>
            <person name="Kukolya J."/>
            <person name="Nagy I."/>
            <person name="Horvath B."/>
            <person name="Toth A."/>
        </authorList>
    </citation>
    <scope>NUCLEOTIDE SEQUENCE</scope>
    <source>
        <strain evidence="6">KB43</strain>
    </source>
</reference>
<name>A0A928YX50_9GAMM</name>
<comment type="caution">
    <text evidence="6">The sequence shown here is derived from an EMBL/GenBank/DDBJ whole genome shotgun (WGS) entry which is preliminary data.</text>
</comment>
<dbReference type="Proteomes" id="UP000652567">
    <property type="component" value="Unassembled WGS sequence"/>
</dbReference>
<dbReference type="SUPFAM" id="SSF52738">
    <property type="entry name" value="Methylesterase CheB, C-terminal domain"/>
    <property type="match status" value="1"/>
</dbReference>
<dbReference type="GO" id="GO:0008984">
    <property type="term" value="F:protein-glutamate methylesterase activity"/>
    <property type="evidence" value="ECO:0007669"/>
    <property type="project" value="UniProtKB-EC"/>
</dbReference>
<accession>A0A928YX50</accession>
<dbReference type="Gene3D" id="3.40.50.180">
    <property type="entry name" value="Methylesterase CheB, C-terminal domain"/>
    <property type="match status" value="1"/>
</dbReference>
<evidence type="ECO:0000259" key="5">
    <source>
        <dbReference type="PROSITE" id="PS50122"/>
    </source>
</evidence>
<organism evidence="6 7">
    <name type="scientific">Cellvibrio polysaccharolyticus</name>
    <dbReference type="NCBI Taxonomy" id="2082724"/>
    <lineage>
        <taxon>Bacteria</taxon>
        <taxon>Pseudomonadati</taxon>
        <taxon>Pseudomonadota</taxon>
        <taxon>Gammaproteobacteria</taxon>
        <taxon>Cellvibrionales</taxon>
        <taxon>Cellvibrionaceae</taxon>
        <taxon>Cellvibrio</taxon>
    </lineage>
</organism>